<reference evidence="5 6" key="1">
    <citation type="journal article" date="2016" name="Nat. Commun.">
        <title>Thousands of microbial genomes shed light on interconnected biogeochemical processes in an aquifer system.</title>
        <authorList>
            <person name="Anantharaman K."/>
            <person name="Brown C.T."/>
            <person name="Hug L.A."/>
            <person name="Sharon I."/>
            <person name="Castelle C.J."/>
            <person name="Probst A.J."/>
            <person name="Thomas B.C."/>
            <person name="Singh A."/>
            <person name="Wilkins M.J."/>
            <person name="Karaoz U."/>
            <person name="Brodie E.L."/>
            <person name="Williams K.H."/>
            <person name="Hubbard S.S."/>
            <person name="Banfield J.F."/>
        </authorList>
    </citation>
    <scope>NUCLEOTIDE SEQUENCE [LARGE SCALE GENOMIC DNA]</scope>
</reference>
<keyword evidence="2" id="KW-0808">Transferase</keyword>
<evidence type="ECO:0000313" key="6">
    <source>
        <dbReference type="Proteomes" id="UP000179184"/>
    </source>
</evidence>
<dbReference type="Pfam" id="PF13439">
    <property type="entry name" value="Glyco_transf_4"/>
    <property type="match status" value="1"/>
</dbReference>
<evidence type="ECO:0000259" key="4">
    <source>
        <dbReference type="Pfam" id="PF13439"/>
    </source>
</evidence>
<dbReference type="SUPFAM" id="SSF53756">
    <property type="entry name" value="UDP-Glycosyltransferase/glycogen phosphorylase"/>
    <property type="match status" value="1"/>
</dbReference>
<proteinExistence type="predicted"/>
<dbReference type="InterPro" id="IPR028098">
    <property type="entry name" value="Glyco_trans_4-like_N"/>
</dbReference>
<evidence type="ECO:0000313" key="5">
    <source>
        <dbReference type="EMBL" id="OGD29375.1"/>
    </source>
</evidence>
<gene>
    <name evidence="5" type="ORF">A2W60_01835</name>
</gene>
<dbReference type="GO" id="GO:0016757">
    <property type="term" value="F:glycosyltransferase activity"/>
    <property type="evidence" value="ECO:0007669"/>
    <property type="project" value="UniProtKB-KW"/>
</dbReference>
<dbReference type="PANTHER" id="PTHR12526:SF629">
    <property type="entry name" value="TEICHURONIC ACID BIOSYNTHESIS GLYCOSYLTRANSFERASE TUAH-RELATED"/>
    <property type="match status" value="1"/>
</dbReference>
<dbReference type="CDD" id="cd03801">
    <property type="entry name" value="GT4_PimA-like"/>
    <property type="match status" value="1"/>
</dbReference>
<keyword evidence="1" id="KW-0328">Glycosyltransferase</keyword>
<evidence type="ECO:0000256" key="2">
    <source>
        <dbReference type="ARBA" id="ARBA00022679"/>
    </source>
</evidence>
<dbReference type="Pfam" id="PF00534">
    <property type="entry name" value="Glycos_transf_1"/>
    <property type="match status" value="1"/>
</dbReference>
<accession>A0A1F5BFK0</accession>
<dbReference type="InterPro" id="IPR001296">
    <property type="entry name" value="Glyco_trans_1"/>
</dbReference>
<dbReference type="AlphaFoldDB" id="A0A1F5BFK0"/>
<comment type="caution">
    <text evidence="5">The sequence shown here is derived from an EMBL/GenBank/DDBJ whole genome shotgun (WGS) entry which is preliminary data.</text>
</comment>
<evidence type="ECO:0000259" key="3">
    <source>
        <dbReference type="Pfam" id="PF00534"/>
    </source>
</evidence>
<dbReference type="Proteomes" id="UP000179184">
    <property type="component" value="Unassembled WGS sequence"/>
</dbReference>
<evidence type="ECO:0008006" key="7">
    <source>
        <dbReference type="Google" id="ProtNLM"/>
    </source>
</evidence>
<sequence length="400" mass="45171">MKIIIATGIFPPDIGGPATYSETMARELTKRGFEVAVITYADRSKNQEAGIKKQGYGIVRISRIYPKGLRHFVYFWKLLRISRGADVVYAQDLISAGLPALAATKLLRKKFALKIVGDYAWEQHAQRSTTSLKFPISNFQFPNIEEFQKEKYGLRTELLRFLERVVAKKADVIITPSEYLKKLVIGWGVPEDKIKVIYNAYTEQNNKFQAFVPSSGRGVSNFKFQGDVIISVGRLVPWKGFGALIEIMPELFKENPNFKLLIVGEGPQKENLKSQISNLKLNEKVILLGKVSHAELEAYLKMAKMFVLNTAYEGLSHQLLEALAAELPVVTTNVCGNPEVITDGENGILVDFNDKAALKEVILRVWKDKNLARKFVENGKKTLEKFTLEKMIKETINILR</sequence>
<dbReference type="EMBL" id="MEYN01000053">
    <property type="protein sequence ID" value="OGD29375.1"/>
    <property type="molecule type" value="Genomic_DNA"/>
</dbReference>
<feature type="domain" description="Glycosyltransferase subfamily 4-like N-terminal" evidence="4">
    <location>
        <begin position="14"/>
        <end position="200"/>
    </location>
</feature>
<feature type="domain" description="Glycosyl transferase family 1" evidence="3">
    <location>
        <begin position="225"/>
        <end position="381"/>
    </location>
</feature>
<organism evidence="5 6">
    <name type="scientific">Candidatus Azambacteria bacterium RIFCSPHIGHO2_02_46_12</name>
    <dbReference type="NCBI Taxonomy" id="1797295"/>
    <lineage>
        <taxon>Bacteria</taxon>
        <taxon>Candidatus Azamiibacteriota</taxon>
    </lineage>
</organism>
<dbReference type="PANTHER" id="PTHR12526">
    <property type="entry name" value="GLYCOSYLTRANSFERASE"/>
    <property type="match status" value="1"/>
</dbReference>
<dbReference type="Gene3D" id="3.40.50.2000">
    <property type="entry name" value="Glycogen Phosphorylase B"/>
    <property type="match status" value="2"/>
</dbReference>
<name>A0A1F5BFK0_9BACT</name>
<evidence type="ECO:0000256" key="1">
    <source>
        <dbReference type="ARBA" id="ARBA00022676"/>
    </source>
</evidence>
<protein>
    <recommendedName>
        <fullName evidence="7">Glycosyltransferase subfamily 4-like N-terminal domain-containing protein</fullName>
    </recommendedName>
</protein>